<dbReference type="GeneID" id="25477673"/>
<dbReference type="InterPro" id="IPR050091">
    <property type="entry name" value="PKS_NRPS_Biosynth_Enz"/>
</dbReference>
<dbReference type="RefSeq" id="XP_013433087.1">
    <property type="nucleotide sequence ID" value="XM_013577633.1"/>
</dbReference>
<proteinExistence type="predicted"/>
<dbReference type="Pfam" id="PF00550">
    <property type="entry name" value="PP-binding"/>
    <property type="match status" value="1"/>
</dbReference>
<dbReference type="Pfam" id="PF07993">
    <property type="entry name" value="NAD_binding_4"/>
    <property type="match status" value="1"/>
</dbReference>
<protein>
    <submittedName>
        <fullName evidence="4">Type I fatty acid synthase, putative</fullName>
    </submittedName>
</protein>
<evidence type="ECO:0000256" key="2">
    <source>
        <dbReference type="ARBA" id="ARBA00022553"/>
    </source>
</evidence>
<accession>U6MSJ4</accession>
<dbReference type="CDD" id="cd05235">
    <property type="entry name" value="SDR_e1"/>
    <property type="match status" value="1"/>
</dbReference>
<dbReference type="EMBL" id="HG722984">
    <property type="protein sequence ID" value="CDJ64620.1"/>
    <property type="molecule type" value="Genomic_DNA"/>
</dbReference>
<dbReference type="InterPro" id="IPR027417">
    <property type="entry name" value="P-loop_NTPase"/>
</dbReference>
<dbReference type="SUPFAM" id="SSF52540">
    <property type="entry name" value="P-loop containing nucleoside triphosphate hydrolases"/>
    <property type="match status" value="1"/>
</dbReference>
<dbReference type="PROSITE" id="PS50075">
    <property type="entry name" value="CARRIER"/>
    <property type="match status" value="1"/>
</dbReference>
<evidence type="ECO:0000313" key="5">
    <source>
        <dbReference type="Proteomes" id="UP000030754"/>
    </source>
</evidence>
<keyword evidence="5" id="KW-1185">Reference proteome</keyword>
<dbReference type="InterPro" id="IPR057326">
    <property type="entry name" value="KR_dom"/>
</dbReference>
<dbReference type="InterPro" id="IPR010080">
    <property type="entry name" value="Thioester_reductase-like_dom"/>
</dbReference>
<dbReference type="Gene3D" id="1.10.1200.10">
    <property type="entry name" value="ACP-like"/>
    <property type="match status" value="1"/>
</dbReference>
<dbReference type="InterPro" id="IPR013120">
    <property type="entry name" value="FAR_NAD-bd"/>
</dbReference>
<dbReference type="Gene3D" id="3.40.50.720">
    <property type="entry name" value="NAD(P)-binding Rossmann-like Domain"/>
    <property type="match status" value="2"/>
</dbReference>
<dbReference type="InterPro" id="IPR013968">
    <property type="entry name" value="PKS_KR"/>
</dbReference>
<dbReference type="PANTHER" id="PTHR43775">
    <property type="entry name" value="FATTY ACID SYNTHASE"/>
    <property type="match status" value="1"/>
</dbReference>
<reference evidence="4" key="1">
    <citation type="submission" date="2013-10" db="EMBL/GenBank/DDBJ databases">
        <title>Genomic analysis of the causative agents of coccidiosis in chickens.</title>
        <authorList>
            <person name="Reid A.J."/>
            <person name="Blake D."/>
            <person name="Billington K."/>
            <person name="Browne H."/>
            <person name="Dunn M."/>
            <person name="Hung S."/>
            <person name="Kawahara F."/>
            <person name="Miranda-Saavedra D."/>
            <person name="Mourier T."/>
            <person name="Nagra H."/>
            <person name="Otto T.D."/>
            <person name="Rawlings N."/>
            <person name="Sanchez A."/>
            <person name="Sanders M."/>
            <person name="Subramaniam C."/>
            <person name="Tay Y."/>
            <person name="Dear P."/>
            <person name="Doerig C."/>
            <person name="Gruber A."/>
            <person name="Parkinson J."/>
            <person name="Shirley M."/>
            <person name="Wan K.L."/>
            <person name="Berriman M."/>
            <person name="Tomley F."/>
            <person name="Pain A."/>
        </authorList>
    </citation>
    <scope>NUCLEOTIDE SEQUENCE [LARGE SCALE GENOMIC DNA]</scope>
    <source>
        <strain evidence="4">Houghton</strain>
    </source>
</reference>
<evidence type="ECO:0000259" key="3">
    <source>
        <dbReference type="PROSITE" id="PS50075"/>
    </source>
</evidence>
<sequence>MSKKEDVRKAFEEIQSGEWPPVRGIFHAAGVTDDKALAEQDKASIEKVYAPKVVGAWNLHEVCEELDLNKDLEIFLMFSSVAALLGNFGQANYAAANSCLDALTSWRRSIGLCGQSIQWGPWVEQGMAAGLRQHLDKAGMMGISNELGTRILQDVLKSPGQAIICAQALMWRKFLRRYAFDPPPFFSDVSTVTAVTFNNTIDLNSISKGALVEILVDVAQAVSGSAEKPNATTPLIDLGLDSLGAVEFRNSVAEKTGVKLPQNLMFENPSVEDIAEYILNRAKSPDGASGTRGTLVDTLQTSIDQWLMAVLVPAERYALYVDSLTSAYGSLSDMAAVEDIVGALEKLEVTASEDFDRLNVAWQELRDAYANRAEAAAAVKRKPRLAVRVPHPTEDVDSLISQLTFDVQALEPPTSPENYTTALLTGATGFVGRIQLSVLLEASDKLEVVCIVRAKDANHALDRIRQACKEAKCWKEEYCSRICPLSGDFTLPNLGLGEEKFEELSKKVDVVYHTGGDVNLLSNYARLRSSNVLCISGVIDFCTKNKLKPLHFASTLGQFPAFFCEFTGAYENYRITEDSRPTVEEMDAFYPPLRMGYPWSKWAAELVLCSAREKGLPVFLYRLPNTYVAYSTGYTNRTDYATALMISTIQEGIFPVGCAAAPLTPVDIICEMLVGVSFLKKPKHFVYHLFDPRAITREHLEVWSQELGLAYKGASVDEFLAAVKARGPESPVFKFVPLMQFMRKYWFDSEQRTDDFPIETKNIFDELPDAKWPDQRDVFKNSLLYSVQSGFFPKNSKAIRVDPEACLEDAKKLSGLDTLGEDHDYFMNPLRILKDSLLQESNPSFCGKLAMFRTVRQQLMNLMYMEKMRHQHPEIEQQEIKEPLIIVGLNRTGTTFLQNIMATDISNRSARYCEMIAPYGNNGEYCQKGLSNDPESWKHDPRIKFAQEVLDSQLALSEEWISIHAQSAELPEEDFVILEHCGRCYSICTEFNVPSYRKWLYANDFQEMKNAYKFHKRFLQHLQYQRVADRWLLKMPFHLFTLDALFETYPDARIIFMHRDPKDTLASWASLVRCAQQSLLDSVNPAELGKLELEAMSSMINRALEFRSSRPDLEDQILDVQYKDLIEDPLGTVSKIYSHFNIPLTEQARLRMAEFYQEDKKTRNKLSKHQYTLQDVSLTKAMVEEAFDQYYKSGLCKYLKK</sequence>
<dbReference type="SUPFAM" id="SSF51735">
    <property type="entry name" value="NAD(P)-binding Rossmann-fold domains"/>
    <property type="match status" value="2"/>
</dbReference>
<dbReference type="PANTHER" id="PTHR43775:SF37">
    <property type="entry name" value="SI:DKEY-61P9.11"/>
    <property type="match status" value="1"/>
</dbReference>
<organism evidence="4 5">
    <name type="scientific">Eimeria necatrix</name>
    <dbReference type="NCBI Taxonomy" id="51315"/>
    <lineage>
        <taxon>Eukaryota</taxon>
        <taxon>Sar</taxon>
        <taxon>Alveolata</taxon>
        <taxon>Apicomplexa</taxon>
        <taxon>Conoidasida</taxon>
        <taxon>Coccidia</taxon>
        <taxon>Eucoccidiorida</taxon>
        <taxon>Eimeriorina</taxon>
        <taxon>Eimeriidae</taxon>
        <taxon>Eimeria</taxon>
    </lineage>
</organism>
<dbReference type="Pfam" id="PF08659">
    <property type="entry name" value="KR"/>
    <property type="match status" value="1"/>
</dbReference>
<dbReference type="Gene3D" id="3.40.50.300">
    <property type="entry name" value="P-loop containing nucleotide triphosphate hydrolases"/>
    <property type="match status" value="1"/>
</dbReference>
<dbReference type="InterPro" id="IPR009081">
    <property type="entry name" value="PP-bd_ACP"/>
</dbReference>
<dbReference type="VEuPathDB" id="ToxoDB:ENH_00075430"/>
<dbReference type="Pfam" id="PF13469">
    <property type="entry name" value="Sulfotransfer_3"/>
    <property type="match status" value="1"/>
</dbReference>
<dbReference type="GO" id="GO:0004312">
    <property type="term" value="F:fatty acid synthase activity"/>
    <property type="evidence" value="ECO:0007669"/>
    <property type="project" value="TreeGrafter"/>
</dbReference>
<reference evidence="4" key="2">
    <citation type="submission" date="2013-10" db="EMBL/GenBank/DDBJ databases">
        <authorList>
            <person name="Aslett M."/>
        </authorList>
    </citation>
    <scope>NUCLEOTIDE SEQUENCE [LARGE SCALE GENOMIC DNA]</scope>
    <source>
        <strain evidence="4">Houghton</strain>
    </source>
</reference>
<dbReference type="SMART" id="SM00823">
    <property type="entry name" value="PKS_PP"/>
    <property type="match status" value="1"/>
</dbReference>
<dbReference type="InterPro" id="IPR036736">
    <property type="entry name" value="ACP-like_sf"/>
</dbReference>
<gene>
    <name evidence="4" type="ORF">ENH_00075430</name>
</gene>
<feature type="domain" description="Carrier" evidence="3">
    <location>
        <begin position="206"/>
        <end position="282"/>
    </location>
</feature>
<dbReference type="InterPro" id="IPR020806">
    <property type="entry name" value="PKS_PP-bd"/>
</dbReference>
<dbReference type="SUPFAM" id="SSF47336">
    <property type="entry name" value="ACP-like"/>
    <property type="match status" value="1"/>
</dbReference>
<keyword evidence="1" id="KW-0596">Phosphopantetheine</keyword>
<dbReference type="OrthoDB" id="429813at2759"/>
<dbReference type="SMART" id="SM00822">
    <property type="entry name" value="PKS_KR"/>
    <property type="match status" value="1"/>
</dbReference>
<evidence type="ECO:0000256" key="1">
    <source>
        <dbReference type="ARBA" id="ARBA00022450"/>
    </source>
</evidence>
<name>U6MSJ4_9EIME</name>
<keyword evidence="2" id="KW-0597">Phosphoprotein</keyword>
<dbReference type="Proteomes" id="UP000030754">
    <property type="component" value="Unassembled WGS sequence"/>
</dbReference>
<dbReference type="GO" id="GO:0031177">
    <property type="term" value="F:phosphopantetheine binding"/>
    <property type="evidence" value="ECO:0007669"/>
    <property type="project" value="InterPro"/>
</dbReference>
<evidence type="ECO:0000313" key="4">
    <source>
        <dbReference type="EMBL" id="CDJ64620.1"/>
    </source>
</evidence>
<dbReference type="GO" id="GO:0006633">
    <property type="term" value="P:fatty acid biosynthetic process"/>
    <property type="evidence" value="ECO:0007669"/>
    <property type="project" value="TreeGrafter"/>
</dbReference>
<dbReference type="AlphaFoldDB" id="U6MSJ4"/>
<dbReference type="InterPro" id="IPR036291">
    <property type="entry name" value="NAD(P)-bd_dom_sf"/>
</dbReference>